<evidence type="ECO:0000256" key="14">
    <source>
        <dbReference type="ARBA" id="ARBA00023136"/>
    </source>
</evidence>
<feature type="region of interest" description="Disordered" evidence="21">
    <location>
        <begin position="810"/>
        <end position="855"/>
    </location>
</feature>
<evidence type="ECO:0000256" key="7">
    <source>
        <dbReference type="ARBA" id="ARBA00022771"/>
    </source>
</evidence>
<evidence type="ECO:0000313" key="24">
    <source>
        <dbReference type="RefSeq" id="XP_028968603.1"/>
    </source>
</evidence>
<evidence type="ECO:0000256" key="8">
    <source>
        <dbReference type="ARBA" id="ARBA00022816"/>
    </source>
</evidence>
<comment type="subcellular location">
    <subcellularLocation>
        <location evidence="2">Nucleus membrane</location>
    </subcellularLocation>
    <subcellularLocation>
        <location evidence="3">Nucleus</location>
        <location evidence="3">Nuclear pore complex</location>
    </subcellularLocation>
</comment>
<dbReference type="KEGG" id="goe:108864870"/>
<keyword evidence="6" id="KW-0677">Repeat</keyword>
<evidence type="ECO:0000256" key="6">
    <source>
        <dbReference type="ARBA" id="ARBA00022737"/>
    </source>
</evidence>
<evidence type="ECO:0000256" key="5">
    <source>
        <dbReference type="ARBA" id="ARBA00022723"/>
    </source>
</evidence>
<evidence type="ECO:0000256" key="2">
    <source>
        <dbReference type="ARBA" id="ARBA00004126"/>
    </source>
</evidence>
<keyword evidence="4" id="KW-0813">Transport</keyword>
<keyword evidence="12" id="KW-0238">DNA-binding</keyword>
<dbReference type="Proteomes" id="UP000694867">
    <property type="component" value="Unplaced"/>
</dbReference>
<evidence type="ECO:0000256" key="3">
    <source>
        <dbReference type="ARBA" id="ARBA00004567"/>
    </source>
</evidence>
<dbReference type="InterPro" id="IPR001876">
    <property type="entry name" value="Znf_RanBP2"/>
</dbReference>
<keyword evidence="13" id="KW-0906">Nuclear pore complex</keyword>
<keyword evidence="10" id="KW-0653">Protein transport</keyword>
<keyword evidence="14" id="KW-0472">Membrane</keyword>
<feature type="compositionally biased region" description="Low complexity" evidence="21">
    <location>
        <begin position="587"/>
        <end position="604"/>
    </location>
</feature>
<dbReference type="PROSITE" id="PS01358">
    <property type="entry name" value="ZF_RANBP2_1"/>
    <property type="match status" value="3"/>
</dbReference>
<dbReference type="InterPro" id="IPR036443">
    <property type="entry name" value="Znf_RanBP2_sf"/>
</dbReference>
<dbReference type="InterPro" id="IPR026054">
    <property type="entry name" value="Nucleoporin"/>
</dbReference>
<dbReference type="FunFam" id="4.10.1060.10:FF:000001">
    <property type="entry name" value="Nuclear pore complex protein Nup153"/>
    <property type="match status" value="3"/>
</dbReference>
<accession>A0AAJ7SH06</accession>
<feature type="region of interest" description="Disordered" evidence="21">
    <location>
        <begin position="161"/>
        <end position="184"/>
    </location>
</feature>
<evidence type="ECO:0000256" key="20">
    <source>
        <dbReference type="PROSITE-ProRule" id="PRU00322"/>
    </source>
</evidence>
<keyword evidence="9" id="KW-0862">Zinc</keyword>
<evidence type="ECO:0000259" key="22">
    <source>
        <dbReference type="PROSITE" id="PS50199"/>
    </source>
</evidence>
<dbReference type="GO" id="GO:0006405">
    <property type="term" value="P:RNA export from nucleus"/>
    <property type="evidence" value="ECO:0007669"/>
    <property type="project" value="TreeGrafter"/>
</dbReference>
<keyword evidence="15" id="KW-0539">Nucleus</keyword>
<keyword evidence="23" id="KW-1185">Reference proteome</keyword>
<dbReference type="GO" id="GO:0006606">
    <property type="term" value="P:protein import into nucleus"/>
    <property type="evidence" value="ECO:0007669"/>
    <property type="project" value="TreeGrafter"/>
</dbReference>
<keyword evidence="8" id="KW-0509">mRNA transport</keyword>
<sequence>MAERRNSLQPEPAAPRNNKRRRTMMDSVSDVARWLLPSWASEGNSETSPDSHQQTTSGRHSTAASGLSNGERNPKRARPNEITRREPMAPAAAEVSLAVETKNNQRRNRPLQNTKESKTRDVSISVDQTSIAAETSVTASPSLNFSLFSRPSRALSSTLNASLPLTGTQNASTSRSLSSSLHRPERSLNRSIFYDGKTTYGGAAAHRKLNLFSPSPYQMAAKRSKPAANVNVPDCSSAAKRLIEALERMNTPIQNAKKIPLGRPDNSSFSRNEAHRQGLLESIASLRQSSAPPPLSSCRSSVQPARIGSNVKPVLSSTPEYPIDIDEGDAASPSHASNVPVITPTPRPMNALLDHYGDSDRASAAGGKMKSAKTIQQHLSRKIPVEEEPPVAAPDLPSAPLPIKDLPSFSFAPKPPTIATIAVAASTPDCGKSSSIRSPLTSLADFSNKPFEKQQMSSSLVCSANDVSEAFTFAAPVDLDKPTKTLLCKEQFDFKDPLYLKRDTVSRPGVFAAAGQSMVSGGAFSLKTKTPEPARVAVPDVLSPGSVMDVIGTSDKRKDAPETSLSTDGPGASMFERGAETQKSETTKPPTSVAASTSSPVTNSWGDQFKKPASSWDCSTCCVNNQADSSSCVACGTAKPSTAPSSKTAEKPLGTTVANQWGDLFKKPAGQWSCGTCMVSNKAEASKCVACESPNPDSKAAPSAASTSSFPVSTVKSPLSAMIKMSPGWSCDTCLVRNDLDKSKCVACETPKPGSEAAKTTAAAAAGPVGFASGTPSAISSAFKFGVPESDENKNITSEPVTLVFGMKGTDDGSGSGGNPVPNGFKFGVSSPKSGEAERKSPFEQANNASKASSSTGFSFGTPVLAVPPVTSTLSATPAPVAPAASTASIDTNATPATTTSSGFSGFGAAWSASSTTKTEPATTGLFSFGASLTPSSSGNAPAAASATVSKGFTFGTASTSASDVPAAQPSTATFNFAAATAGSSATATTSATTSTFTFGGFSTTAKSPAASGGLFGSSTATPVFGASTTVTTAASTQPAASSGFSFTSPAPTGPASTPAVTATSTVPSTSNTMFTFGNPASSAATKAEPQNSGSAFVFGTAPRLSGFSFGAATPPTTTSASIAPTFTFGNVPASTAALPTASNGPSVFGSGSLLTSTPAFGAANSTTAPATTNAFQFKPNASPAAPAPSTPFAFNAGGTPRAATPSPGPLFTFGAPNAGMTNSPAPSTSANPVPGAAPFQFGAAAPAAVPAPGATPAPGELSFSFGQATTPASSFQFGAQPAGQTQAPFQFGGAAPSVGQGMNFPAPNAENPFNAVTQGRKMRRAVRRRGPR</sequence>
<evidence type="ECO:0000256" key="16">
    <source>
        <dbReference type="ARBA" id="ARBA00060842"/>
    </source>
</evidence>
<feature type="region of interest" description="Disordered" evidence="21">
    <location>
        <begin position="1290"/>
        <end position="1314"/>
    </location>
</feature>
<comment type="cofactor">
    <cofactor evidence="1">
        <name>Zn(2+)</name>
        <dbReference type="ChEBI" id="CHEBI:29105"/>
    </cofactor>
</comment>
<feature type="region of interest" description="Disordered" evidence="21">
    <location>
        <begin position="1041"/>
        <end position="1069"/>
    </location>
</feature>
<feature type="domain" description="RanBP2-type" evidence="22">
    <location>
        <begin position="612"/>
        <end position="641"/>
    </location>
</feature>
<dbReference type="GO" id="GO:0031965">
    <property type="term" value="C:nuclear membrane"/>
    <property type="evidence" value="ECO:0007669"/>
    <property type="project" value="UniProtKB-SubCell"/>
</dbReference>
<dbReference type="GO" id="GO:0005643">
    <property type="term" value="C:nuclear pore"/>
    <property type="evidence" value="ECO:0007669"/>
    <property type="project" value="UniProtKB-SubCell"/>
</dbReference>
<evidence type="ECO:0000256" key="10">
    <source>
        <dbReference type="ARBA" id="ARBA00022927"/>
    </source>
</evidence>
<evidence type="ECO:0000256" key="17">
    <source>
        <dbReference type="ARBA" id="ARBA00068609"/>
    </source>
</evidence>
<feature type="region of interest" description="Disordered" evidence="21">
    <location>
        <begin position="545"/>
        <end position="606"/>
    </location>
</feature>
<keyword evidence="11" id="KW-0811">Translocation</keyword>
<keyword evidence="5" id="KW-0479">Metal-binding</keyword>
<evidence type="ECO:0000256" key="13">
    <source>
        <dbReference type="ARBA" id="ARBA00023132"/>
    </source>
</evidence>
<evidence type="ECO:0000256" key="4">
    <source>
        <dbReference type="ARBA" id="ARBA00022448"/>
    </source>
</evidence>
<dbReference type="RefSeq" id="XP_028968603.1">
    <property type="nucleotide sequence ID" value="XM_029112770.1"/>
</dbReference>
<dbReference type="GeneID" id="108864870"/>
<dbReference type="SMART" id="SM00547">
    <property type="entry name" value="ZnF_RBZ"/>
    <property type="match status" value="3"/>
</dbReference>
<dbReference type="SUPFAM" id="SSF90209">
    <property type="entry name" value="Ran binding protein zinc finger-like"/>
    <property type="match status" value="3"/>
</dbReference>
<name>A0AAJ7SH06_9ACAR</name>
<feature type="compositionally biased region" description="Low complexity" evidence="21">
    <location>
        <begin position="1304"/>
        <end position="1314"/>
    </location>
</feature>
<dbReference type="PANTHER" id="PTHR23193:SF23">
    <property type="entry name" value="NUCLEAR PORE COMPLEX PROTEIN NUP153"/>
    <property type="match status" value="1"/>
</dbReference>
<evidence type="ECO:0000256" key="1">
    <source>
        <dbReference type="ARBA" id="ARBA00001947"/>
    </source>
</evidence>
<feature type="compositionally biased region" description="Basic and acidic residues" evidence="21">
    <location>
        <begin position="577"/>
        <end position="586"/>
    </location>
</feature>
<dbReference type="GO" id="GO:0017056">
    <property type="term" value="F:structural constituent of nuclear pore"/>
    <property type="evidence" value="ECO:0007669"/>
    <property type="project" value="TreeGrafter"/>
</dbReference>
<dbReference type="GO" id="GO:0008270">
    <property type="term" value="F:zinc ion binding"/>
    <property type="evidence" value="ECO:0007669"/>
    <property type="project" value="UniProtKB-KW"/>
</dbReference>
<feature type="compositionally biased region" description="Low complexity" evidence="21">
    <location>
        <begin position="172"/>
        <end position="181"/>
    </location>
</feature>
<dbReference type="GO" id="GO:0051028">
    <property type="term" value="P:mRNA transport"/>
    <property type="evidence" value="ECO:0007669"/>
    <property type="project" value="UniProtKB-KW"/>
</dbReference>
<evidence type="ECO:0000256" key="15">
    <source>
        <dbReference type="ARBA" id="ARBA00023242"/>
    </source>
</evidence>
<reference evidence="24" key="1">
    <citation type="submission" date="2025-08" db="UniProtKB">
        <authorList>
            <consortium name="RefSeq"/>
        </authorList>
    </citation>
    <scope>IDENTIFICATION</scope>
</reference>
<evidence type="ECO:0000313" key="23">
    <source>
        <dbReference type="Proteomes" id="UP000694867"/>
    </source>
</evidence>
<evidence type="ECO:0000256" key="9">
    <source>
        <dbReference type="ARBA" id="ARBA00022833"/>
    </source>
</evidence>
<dbReference type="PROSITE" id="PS50199">
    <property type="entry name" value="ZF_RANBP2_2"/>
    <property type="match status" value="3"/>
</dbReference>
<dbReference type="Gene3D" id="4.10.1060.10">
    <property type="entry name" value="Zinc finger, RanBP2-type"/>
    <property type="match status" value="3"/>
</dbReference>
<organism evidence="23 24">
    <name type="scientific">Galendromus occidentalis</name>
    <name type="common">western predatory mite</name>
    <dbReference type="NCBI Taxonomy" id="34638"/>
    <lineage>
        <taxon>Eukaryota</taxon>
        <taxon>Metazoa</taxon>
        <taxon>Ecdysozoa</taxon>
        <taxon>Arthropoda</taxon>
        <taxon>Chelicerata</taxon>
        <taxon>Arachnida</taxon>
        <taxon>Acari</taxon>
        <taxon>Parasitiformes</taxon>
        <taxon>Mesostigmata</taxon>
        <taxon>Gamasina</taxon>
        <taxon>Phytoseioidea</taxon>
        <taxon>Phytoseiidae</taxon>
        <taxon>Typhlodrominae</taxon>
        <taxon>Galendromus</taxon>
    </lineage>
</organism>
<feature type="region of interest" description="Disordered" evidence="21">
    <location>
        <begin position="1"/>
        <end position="123"/>
    </location>
</feature>
<evidence type="ECO:0000256" key="19">
    <source>
        <dbReference type="ARBA" id="ARBA00079437"/>
    </source>
</evidence>
<feature type="compositionally biased region" description="Polar residues" evidence="21">
    <location>
        <begin position="1220"/>
        <end position="1232"/>
    </location>
</feature>
<evidence type="ECO:0000256" key="11">
    <source>
        <dbReference type="ARBA" id="ARBA00023010"/>
    </source>
</evidence>
<evidence type="ECO:0000256" key="21">
    <source>
        <dbReference type="SAM" id="MobiDB-lite"/>
    </source>
</evidence>
<feature type="region of interest" description="Disordered" evidence="21">
    <location>
        <begin position="1177"/>
        <end position="1234"/>
    </location>
</feature>
<evidence type="ECO:0000256" key="18">
    <source>
        <dbReference type="ARBA" id="ARBA00078197"/>
    </source>
</evidence>
<feature type="compositionally biased region" description="Polar residues" evidence="21">
    <location>
        <begin position="161"/>
        <end position="171"/>
    </location>
</feature>
<protein>
    <recommendedName>
        <fullName evidence="17">Nuclear pore complex protein Nup153</fullName>
    </recommendedName>
    <alternativeName>
        <fullName evidence="19">153 kDa nucleoporin</fullName>
    </alternativeName>
    <alternativeName>
        <fullName evidence="18">Nucleoporin Nup153</fullName>
    </alternativeName>
</protein>
<feature type="compositionally biased region" description="Basic and acidic residues" evidence="21">
    <location>
        <begin position="72"/>
        <end position="87"/>
    </location>
</feature>
<feature type="compositionally biased region" description="Polar residues" evidence="21">
    <location>
        <begin position="41"/>
        <end position="71"/>
    </location>
</feature>
<dbReference type="Pfam" id="PF00641">
    <property type="entry name" value="Zn_ribbon_RanBP"/>
    <property type="match status" value="3"/>
</dbReference>
<dbReference type="PANTHER" id="PTHR23193">
    <property type="entry name" value="NUCLEAR PORE COMPLEX PROTEIN NUP"/>
    <property type="match status" value="1"/>
</dbReference>
<dbReference type="GO" id="GO:0003677">
    <property type="term" value="F:DNA binding"/>
    <property type="evidence" value="ECO:0007669"/>
    <property type="project" value="UniProtKB-KW"/>
</dbReference>
<feature type="compositionally biased region" description="Polar residues" evidence="21">
    <location>
        <begin position="844"/>
        <end position="855"/>
    </location>
</feature>
<proteinExistence type="inferred from homology"/>
<gene>
    <name evidence="24" type="primary">LOC108864870</name>
</gene>
<dbReference type="GO" id="GO:0008139">
    <property type="term" value="F:nuclear localization sequence binding"/>
    <property type="evidence" value="ECO:0007669"/>
    <property type="project" value="TreeGrafter"/>
</dbReference>
<comment type="similarity">
    <text evidence="16">Belongs to the NUP153 family.</text>
</comment>
<keyword evidence="7 20" id="KW-0863">Zinc-finger</keyword>
<evidence type="ECO:0000256" key="12">
    <source>
        <dbReference type="ARBA" id="ARBA00023125"/>
    </source>
</evidence>
<feature type="domain" description="RanBP2-type" evidence="22">
    <location>
        <begin position="668"/>
        <end position="697"/>
    </location>
</feature>
<feature type="domain" description="RanBP2-type" evidence="22">
    <location>
        <begin position="724"/>
        <end position="754"/>
    </location>
</feature>